<feature type="compositionally biased region" description="Acidic residues" evidence="1">
    <location>
        <begin position="319"/>
        <end position="333"/>
    </location>
</feature>
<protein>
    <recommendedName>
        <fullName evidence="2">PB1-like domain-containing protein</fullName>
    </recommendedName>
</protein>
<proteinExistence type="predicted"/>
<organism evidence="3 4">
    <name type="scientific">Rubus argutus</name>
    <name type="common">Southern blackberry</name>
    <dbReference type="NCBI Taxonomy" id="59490"/>
    <lineage>
        <taxon>Eukaryota</taxon>
        <taxon>Viridiplantae</taxon>
        <taxon>Streptophyta</taxon>
        <taxon>Embryophyta</taxon>
        <taxon>Tracheophyta</taxon>
        <taxon>Spermatophyta</taxon>
        <taxon>Magnoliopsida</taxon>
        <taxon>eudicotyledons</taxon>
        <taxon>Gunneridae</taxon>
        <taxon>Pentapetalae</taxon>
        <taxon>rosids</taxon>
        <taxon>fabids</taxon>
        <taxon>Rosales</taxon>
        <taxon>Rosaceae</taxon>
        <taxon>Rosoideae</taxon>
        <taxon>Rosoideae incertae sedis</taxon>
        <taxon>Rubus</taxon>
    </lineage>
</organism>
<evidence type="ECO:0000259" key="2">
    <source>
        <dbReference type="Pfam" id="PF26130"/>
    </source>
</evidence>
<accession>A0AAW1WH37</accession>
<evidence type="ECO:0000256" key="1">
    <source>
        <dbReference type="SAM" id="MobiDB-lite"/>
    </source>
</evidence>
<dbReference type="EMBL" id="JBEDUW010000006">
    <property type="protein sequence ID" value="KAK9924230.1"/>
    <property type="molecule type" value="Genomic_DNA"/>
</dbReference>
<dbReference type="AlphaFoldDB" id="A0AAW1WH37"/>
<name>A0AAW1WH37_RUBAR</name>
<feature type="region of interest" description="Disordered" evidence="1">
    <location>
        <begin position="367"/>
        <end position="405"/>
    </location>
</feature>
<dbReference type="InterPro" id="IPR058594">
    <property type="entry name" value="PB1-like_dom_pln"/>
</dbReference>
<feature type="region of interest" description="Disordered" evidence="1">
    <location>
        <begin position="289"/>
        <end position="333"/>
    </location>
</feature>
<dbReference type="Proteomes" id="UP001457282">
    <property type="component" value="Unassembled WGS sequence"/>
</dbReference>
<evidence type="ECO:0000313" key="4">
    <source>
        <dbReference type="Proteomes" id="UP001457282"/>
    </source>
</evidence>
<gene>
    <name evidence="3" type="ORF">M0R45_032611</name>
</gene>
<feature type="domain" description="PB1-like" evidence="2">
    <location>
        <begin position="21"/>
        <end position="126"/>
    </location>
</feature>
<comment type="caution">
    <text evidence="3">The sequence shown here is derived from an EMBL/GenBank/DDBJ whole genome shotgun (WGS) entry which is preliminary data.</text>
</comment>
<dbReference type="Pfam" id="PF26130">
    <property type="entry name" value="PB1-like"/>
    <property type="match status" value="1"/>
</dbReference>
<reference evidence="3 4" key="1">
    <citation type="journal article" date="2023" name="G3 (Bethesda)">
        <title>A chromosome-length genome assembly and annotation of blackberry (Rubus argutus, cv. 'Hillquist').</title>
        <authorList>
            <person name="Bruna T."/>
            <person name="Aryal R."/>
            <person name="Dudchenko O."/>
            <person name="Sargent D.J."/>
            <person name="Mead D."/>
            <person name="Buti M."/>
            <person name="Cavallini A."/>
            <person name="Hytonen T."/>
            <person name="Andres J."/>
            <person name="Pham M."/>
            <person name="Weisz D."/>
            <person name="Mascagni F."/>
            <person name="Usai G."/>
            <person name="Natali L."/>
            <person name="Bassil N."/>
            <person name="Fernandez G.E."/>
            <person name="Lomsadze A."/>
            <person name="Armour M."/>
            <person name="Olukolu B."/>
            <person name="Poorten T."/>
            <person name="Britton C."/>
            <person name="Davik J."/>
            <person name="Ashrafi H."/>
            <person name="Aiden E.L."/>
            <person name="Borodovsky M."/>
            <person name="Worthington M."/>
        </authorList>
    </citation>
    <scope>NUCLEOTIDE SEQUENCE [LARGE SCALE GENOMIC DNA]</scope>
    <source>
        <strain evidence="3">PI 553951</strain>
    </source>
</reference>
<evidence type="ECO:0000313" key="3">
    <source>
        <dbReference type="EMBL" id="KAK9924230.1"/>
    </source>
</evidence>
<feature type="compositionally biased region" description="Acidic residues" evidence="1">
    <location>
        <begin position="370"/>
        <end position="392"/>
    </location>
</feature>
<sequence length="454" mass="51462">MAEMWRSFRVCGPRPAFANNDCYTLEIYHGGFFAHMPDGSKKYKIARFNSLGGKLYLDGLDPDKISWVEINNIAWDLGYREKPISYCYKLPGTLSGQGWVALKSDADVIKMMKMLPTRKRQISMYITGGGKRKKRDAELDDLIPKPVEWQNPLNDVGPVEKKSVDEDANMVGKKLNTVTGGDRVNCENTTTYVLYLSKSAAANGVYGDDFLFQDPAINKMLEEGQASHCNEVENVSAQKVIDEIAHANTLQQDKEVQNINEDVAEVVKIRKATKIQKAKGKLVEIDDDQHVGRQKARKPSNFKYDTRFKGKKKMKSVGGDDDNSSGDSDFYVDSDYDQQEADDESDFVQHVDNPNRVEEFEEMGFKGLISDDEDNTDELESLSGSETEEDEQGNPIPKRERRGPKCKAWNRDVDLKNPNFCIGQSFANSEILKEAVREYSLTYQRGLWFDKNFP</sequence>
<keyword evidence="4" id="KW-1185">Reference proteome</keyword>